<dbReference type="GO" id="GO:0080120">
    <property type="term" value="P:CAAX-box protein maturation"/>
    <property type="evidence" value="ECO:0007669"/>
    <property type="project" value="UniProtKB-ARBA"/>
</dbReference>
<accession>A0A934UZ84</accession>
<feature type="transmembrane region" description="Helical" evidence="1">
    <location>
        <begin position="194"/>
        <end position="216"/>
    </location>
</feature>
<feature type="domain" description="CAAX prenyl protease 2/Lysostaphin resistance protein A-like" evidence="2">
    <location>
        <begin position="114"/>
        <end position="201"/>
    </location>
</feature>
<evidence type="ECO:0000256" key="1">
    <source>
        <dbReference type="SAM" id="Phobius"/>
    </source>
</evidence>
<dbReference type="AlphaFoldDB" id="A0A934UZ84"/>
<proteinExistence type="predicted"/>
<organism evidence="3 4">
    <name type="scientific">Rhodovibrio salinarum</name>
    <dbReference type="NCBI Taxonomy" id="1087"/>
    <lineage>
        <taxon>Bacteria</taxon>
        <taxon>Pseudomonadati</taxon>
        <taxon>Pseudomonadota</taxon>
        <taxon>Alphaproteobacteria</taxon>
        <taxon>Rhodospirillales</taxon>
        <taxon>Rhodovibrionaceae</taxon>
        <taxon>Rhodovibrio</taxon>
    </lineage>
</organism>
<name>A0A934UZ84_9PROT</name>
<dbReference type="Proteomes" id="UP000778970">
    <property type="component" value="Unassembled WGS sequence"/>
</dbReference>
<feature type="transmembrane region" description="Helical" evidence="1">
    <location>
        <begin position="15"/>
        <end position="35"/>
    </location>
</feature>
<evidence type="ECO:0000313" key="3">
    <source>
        <dbReference type="EMBL" id="MBK1696130.1"/>
    </source>
</evidence>
<keyword evidence="4" id="KW-1185">Reference proteome</keyword>
<keyword evidence="3" id="KW-0378">Hydrolase</keyword>
<gene>
    <name evidence="3" type="ORF">CKO21_02595</name>
</gene>
<keyword evidence="3" id="KW-0645">Protease</keyword>
<dbReference type="Pfam" id="PF02517">
    <property type="entry name" value="Rce1-like"/>
    <property type="match status" value="1"/>
</dbReference>
<comment type="caution">
    <text evidence="3">The sequence shown here is derived from an EMBL/GenBank/DDBJ whole genome shotgun (WGS) entry which is preliminary data.</text>
</comment>
<evidence type="ECO:0000313" key="4">
    <source>
        <dbReference type="Proteomes" id="UP000778970"/>
    </source>
</evidence>
<dbReference type="InterPro" id="IPR003675">
    <property type="entry name" value="Rce1/LyrA-like_dom"/>
</dbReference>
<feature type="transmembrane region" description="Helical" evidence="1">
    <location>
        <begin position="169"/>
        <end position="187"/>
    </location>
</feature>
<protein>
    <submittedName>
        <fullName evidence="3">CPBP family intramembrane metalloprotease</fullName>
    </submittedName>
</protein>
<keyword evidence="1" id="KW-0812">Transmembrane</keyword>
<feature type="transmembrane region" description="Helical" evidence="1">
    <location>
        <begin position="41"/>
        <end position="64"/>
    </location>
</feature>
<evidence type="ECO:0000259" key="2">
    <source>
        <dbReference type="Pfam" id="PF02517"/>
    </source>
</evidence>
<keyword evidence="3" id="KW-0482">Metalloprotease</keyword>
<dbReference type="GO" id="GO:0008237">
    <property type="term" value="F:metallopeptidase activity"/>
    <property type="evidence" value="ECO:0007669"/>
    <property type="project" value="UniProtKB-KW"/>
</dbReference>
<dbReference type="RefSeq" id="WP_051431904.1">
    <property type="nucleotide sequence ID" value="NZ_NRRE01000011.1"/>
</dbReference>
<keyword evidence="1" id="KW-0472">Membrane</keyword>
<reference evidence="3" key="2">
    <citation type="journal article" date="2020" name="Microorganisms">
        <title>Osmotic Adaptation and Compatible Solute Biosynthesis of Phototrophic Bacteria as Revealed from Genome Analyses.</title>
        <authorList>
            <person name="Imhoff J.F."/>
            <person name="Rahn T."/>
            <person name="Kunzel S."/>
            <person name="Keller A."/>
            <person name="Neulinger S.C."/>
        </authorList>
    </citation>
    <scope>NUCLEOTIDE SEQUENCE</scope>
    <source>
        <strain evidence="3">DSM 9154</strain>
    </source>
</reference>
<keyword evidence="1" id="KW-1133">Transmembrane helix</keyword>
<feature type="transmembrane region" description="Helical" evidence="1">
    <location>
        <begin position="111"/>
        <end position="132"/>
    </location>
</feature>
<reference evidence="3" key="1">
    <citation type="submission" date="2017-08" db="EMBL/GenBank/DDBJ databases">
        <authorList>
            <person name="Imhoff J.F."/>
            <person name="Rahn T."/>
            <person name="Kuenzel S."/>
            <person name="Neulinger S.C."/>
        </authorList>
    </citation>
    <scope>NUCLEOTIDE SEQUENCE</scope>
    <source>
        <strain evidence="3">DSM 9154</strain>
    </source>
</reference>
<dbReference type="EMBL" id="NRRE01000011">
    <property type="protein sequence ID" value="MBK1696130.1"/>
    <property type="molecule type" value="Genomic_DNA"/>
</dbReference>
<dbReference type="GO" id="GO:0004175">
    <property type="term" value="F:endopeptidase activity"/>
    <property type="evidence" value="ECO:0007669"/>
    <property type="project" value="UniProtKB-ARBA"/>
</dbReference>
<sequence>MTDTATSAPAPARRAWLLAEFCLLFFVAPALQFAFFDTLGVFGPIAVVCLLAVVLLQLTPGWHWRELIAFHGLARWLPFLAAFVILAIAIMAALVLWLRPYAFLSMPVERTGLWVLIMTLYPVLSVIGQEIVFRPLFFRRYGHLIGGPVIRVVLNAGVFSLAHLFYQNWVALTLTFLGGIAFGYAYERSGSFPLVFLMHTLAGQALFTLGLGAFFYHGSIPG</sequence>
<feature type="transmembrane region" description="Helical" evidence="1">
    <location>
        <begin position="76"/>
        <end position="99"/>
    </location>
</feature>